<comment type="caution">
    <text evidence="2">The sequence shown here is derived from an EMBL/GenBank/DDBJ whole genome shotgun (WGS) entry which is preliminary data.</text>
</comment>
<dbReference type="Pfam" id="PF00582">
    <property type="entry name" value="Usp"/>
    <property type="match status" value="1"/>
</dbReference>
<sequence length="97" mass="10495">MVVEGTESTKELVREAGELAEGVGAELFLLHVTTEEQFSEYATSMADIPERNVGYGGKRAREGARLFAEDIGIEMFDGLDVEYEAIGALGDSALHVK</sequence>
<dbReference type="eggNOG" id="arCOG03050">
    <property type="taxonomic scope" value="Archaea"/>
</dbReference>
<dbReference type="EMBL" id="AOMC01000105">
    <property type="protein sequence ID" value="EMA44613.1"/>
    <property type="molecule type" value="Genomic_DNA"/>
</dbReference>
<name>M0MGZ2_HALMO</name>
<gene>
    <name evidence="2" type="ORF">C448_07944</name>
</gene>
<feature type="domain" description="UspA" evidence="1">
    <location>
        <begin position="2"/>
        <end position="64"/>
    </location>
</feature>
<reference evidence="2 3" key="1">
    <citation type="journal article" date="2014" name="PLoS Genet.">
        <title>Phylogenetically driven sequencing of extremely halophilic archaea reveals strategies for static and dynamic osmo-response.</title>
        <authorList>
            <person name="Becker E.A."/>
            <person name="Seitzer P.M."/>
            <person name="Tritt A."/>
            <person name="Larsen D."/>
            <person name="Krusor M."/>
            <person name="Yao A.I."/>
            <person name="Wu D."/>
            <person name="Madern D."/>
            <person name="Eisen J.A."/>
            <person name="Darling A.E."/>
            <person name="Facciotti M.T."/>
        </authorList>
    </citation>
    <scope>NUCLEOTIDE SEQUENCE [LARGE SCALE GENOMIC DNA]</scope>
    <source>
        <strain evidence="2 3">DSM 1307</strain>
    </source>
</reference>
<dbReference type="Proteomes" id="UP000011568">
    <property type="component" value="Unassembled WGS sequence"/>
</dbReference>
<proteinExistence type="predicted"/>
<protein>
    <recommendedName>
        <fullName evidence="1">UspA domain-containing protein</fullName>
    </recommendedName>
</protein>
<keyword evidence="3" id="KW-1185">Reference proteome</keyword>
<dbReference type="AlphaFoldDB" id="M0MGZ2"/>
<organism evidence="2 3">
    <name type="scientific">Halococcus morrhuae DSM 1307</name>
    <dbReference type="NCBI Taxonomy" id="931277"/>
    <lineage>
        <taxon>Archaea</taxon>
        <taxon>Methanobacteriati</taxon>
        <taxon>Methanobacteriota</taxon>
        <taxon>Stenosarchaea group</taxon>
        <taxon>Halobacteria</taxon>
        <taxon>Halobacteriales</taxon>
        <taxon>Halococcaceae</taxon>
        <taxon>Halococcus</taxon>
    </lineage>
</organism>
<evidence type="ECO:0000313" key="2">
    <source>
        <dbReference type="EMBL" id="EMA44613.1"/>
    </source>
</evidence>
<accession>M0MGZ2</accession>
<evidence type="ECO:0000259" key="1">
    <source>
        <dbReference type="Pfam" id="PF00582"/>
    </source>
</evidence>
<dbReference type="InterPro" id="IPR006016">
    <property type="entry name" value="UspA"/>
</dbReference>
<evidence type="ECO:0000313" key="3">
    <source>
        <dbReference type="Proteomes" id="UP000011568"/>
    </source>
</evidence>
<dbReference type="PATRIC" id="fig|931277.6.peg.1552"/>
<dbReference type="STRING" id="931277.C448_07944"/>